<evidence type="ECO:0008006" key="8">
    <source>
        <dbReference type="Google" id="ProtNLM"/>
    </source>
</evidence>
<keyword evidence="4 6" id="KW-0472">Membrane</keyword>
<dbReference type="OrthoDB" id="2533084at2759"/>
<feature type="transmembrane region" description="Helical" evidence="6">
    <location>
        <begin position="334"/>
        <end position="359"/>
    </location>
</feature>
<comment type="subcellular location">
    <subcellularLocation>
        <location evidence="1">Membrane</location>
        <topology evidence="1">Multi-pass membrane protein</topology>
    </subcellularLocation>
</comment>
<dbReference type="InterPro" id="IPR036259">
    <property type="entry name" value="MFS_trans_sf"/>
</dbReference>
<accession>A0A177ALF2</accession>
<name>A0A177ALF2_9PEZI</name>
<dbReference type="VEuPathDB" id="FungiDB:GMDG_08389"/>
<feature type="compositionally biased region" description="Polar residues" evidence="5">
    <location>
        <begin position="1"/>
        <end position="15"/>
    </location>
</feature>
<dbReference type="AlphaFoldDB" id="A0A177ALF2"/>
<keyword evidence="3 6" id="KW-1133">Transmembrane helix</keyword>
<gene>
    <name evidence="7" type="ORF">VC83_00817</name>
</gene>
<feature type="transmembrane region" description="Helical" evidence="6">
    <location>
        <begin position="218"/>
        <end position="238"/>
    </location>
</feature>
<evidence type="ECO:0000256" key="2">
    <source>
        <dbReference type="ARBA" id="ARBA00022692"/>
    </source>
</evidence>
<evidence type="ECO:0000256" key="4">
    <source>
        <dbReference type="ARBA" id="ARBA00023136"/>
    </source>
</evidence>
<dbReference type="GeneID" id="36283910"/>
<dbReference type="PANTHER" id="PTHR23502:SF22">
    <property type="entry name" value="MAJOR FACILITATOR SUPERFAMILY (MFS) PROFILE DOMAIN-CONTAINING PROTEIN"/>
    <property type="match status" value="1"/>
</dbReference>
<feature type="transmembrane region" description="Helical" evidence="6">
    <location>
        <begin position="292"/>
        <end position="314"/>
    </location>
</feature>
<protein>
    <recommendedName>
        <fullName evidence="8">Major facilitator superfamily (MFS) profile domain-containing protein</fullName>
    </recommendedName>
</protein>
<evidence type="ECO:0000256" key="1">
    <source>
        <dbReference type="ARBA" id="ARBA00004141"/>
    </source>
</evidence>
<evidence type="ECO:0000256" key="6">
    <source>
        <dbReference type="SAM" id="Phobius"/>
    </source>
</evidence>
<dbReference type="PANTHER" id="PTHR23502">
    <property type="entry name" value="MAJOR FACILITATOR SUPERFAMILY"/>
    <property type="match status" value="1"/>
</dbReference>
<feature type="transmembrane region" description="Helical" evidence="6">
    <location>
        <begin position="407"/>
        <end position="431"/>
    </location>
</feature>
<evidence type="ECO:0000313" key="7">
    <source>
        <dbReference type="EMBL" id="OAF62650.1"/>
    </source>
</evidence>
<feature type="region of interest" description="Disordered" evidence="5">
    <location>
        <begin position="1"/>
        <end position="45"/>
    </location>
</feature>
<dbReference type="GO" id="GO:0005886">
    <property type="term" value="C:plasma membrane"/>
    <property type="evidence" value="ECO:0007669"/>
    <property type="project" value="TreeGrafter"/>
</dbReference>
<sequence>MSSLTQDNFSASDDNMPSPEKLHASPDTMQKRSSKNVVLIPQPSDDEDDPLNWPIRKKIIIFACICLAGFAGQMSPNSNQLTFVLQIPTYGKTQADLLNTVAAALAGWMAGPFLFTPFAGVVGRSSVILWSLASTFACQIWAANMTGPDDFIPFTISRLICGLFGVIPAIMGTGYIMDMFFLHQRGKAFAIFEVLIIFAVVGGGTLGGFIAESKPWEYVFWWTLGPVGGAIILVFLFVEDTTFSRDPSVPRRAPMPKSWFPNRVATFFPGSATQPTGRFAEFKRRAIVPLQITIAPITLAVGTFVFVALGLPIMQASTLAIYLMPPVVAGGYGFSSLQLAFFTMTAWIGILGAQAYGYFFNDAIPLWVARRRGGVWHPEYRLANAVLPGLLLPIGLGIYGAGLQLHLHIMVLALASFLIWFAALLVLPVCYNYIVECFLRTPVEASVALNSYRIAFGLMSVFIITQWQMAVGVGWMWGMGAFFVLAVDVLMVLVILKGHSVRKLTVHISETIAATEDGERIMEKEDGGPWSAVGSVDVATL</sequence>
<feature type="transmembrane region" description="Helical" evidence="6">
    <location>
        <begin position="127"/>
        <end position="144"/>
    </location>
</feature>
<feature type="transmembrane region" description="Helical" evidence="6">
    <location>
        <begin position="475"/>
        <end position="496"/>
    </location>
</feature>
<dbReference type="eggNOG" id="KOG0255">
    <property type="taxonomic scope" value="Eukaryota"/>
</dbReference>
<feature type="transmembrane region" description="Helical" evidence="6">
    <location>
        <begin position="59"/>
        <end position="77"/>
    </location>
</feature>
<dbReference type="Gene3D" id="1.20.1250.20">
    <property type="entry name" value="MFS general substrate transporter like domains"/>
    <property type="match status" value="1"/>
</dbReference>
<dbReference type="Proteomes" id="UP000077154">
    <property type="component" value="Unassembled WGS sequence"/>
</dbReference>
<feature type="transmembrane region" description="Helical" evidence="6">
    <location>
        <begin position="380"/>
        <end position="401"/>
    </location>
</feature>
<organism evidence="7">
    <name type="scientific">Pseudogymnoascus destructans</name>
    <dbReference type="NCBI Taxonomy" id="655981"/>
    <lineage>
        <taxon>Eukaryota</taxon>
        <taxon>Fungi</taxon>
        <taxon>Dikarya</taxon>
        <taxon>Ascomycota</taxon>
        <taxon>Pezizomycotina</taxon>
        <taxon>Leotiomycetes</taxon>
        <taxon>Thelebolales</taxon>
        <taxon>Thelebolaceae</taxon>
        <taxon>Pseudogymnoascus</taxon>
    </lineage>
</organism>
<evidence type="ECO:0000256" key="5">
    <source>
        <dbReference type="SAM" id="MobiDB-lite"/>
    </source>
</evidence>
<proteinExistence type="predicted"/>
<reference evidence="7" key="1">
    <citation type="submission" date="2016-03" db="EMBL/GenBank/DDBJ databases">
        <title>Updated assembly of Pseudogymnoascus destructans, the fungus causing white-nose syndrome of bats.</title>
        <authorList>
            <person name="Palmer J.M."/>
            <person name="Drees K.P."/>
            <person name="Foster J.T."/>
            <person name="Lindner D.L."/>
        </authorList>
    </citation>
    <scope>NUCLEOTIDE SEQUENCE [LARGE SCALE GENOMIC DNA]</scope>
    <source>
        <strain evidence="7">20631-21</strain>
    </source>
</reference>
<keyword evidence="2 6" id="KW-0812">Transmembrane</keyword>
<dbReference type="RefSeq" id="XP_024327922.1">
    <property type="nucleotide sequence ID" value="XM_024464504.1"/>
</dbReference>
<dbReference type="GO" id="GO:0022857">
    <property type="term" value="F:transmembrane transporter activity"/>
    <property type="evidence" value="ECO:0007669"/>
    <property type="project" value="InterPro"/>
</dbReference>
<dbReference type="SUPFAM" id="SSF103473">
    <property type="entry name" value="MFS general substrate transporter"/>
    <property type="match status" value="1"/>
</dbReference>
<dbReference type="InterPro" id="IPR011701">
    <property type="entry name" value="MFS"/>
</dbReference>
<feature type="transmembrane region" description="Helical" evidence="6">
    <location>
        <begin position="189"/>
        <end position="212"/>
    </location>
</feature>
<dbReference type="EMBL" id="KV441387">
    <property type="protein sequence ID" value="OAF62650.1"/>
    <property type="molecule type" value="Genomic_DNA"/>
</dbReference>
<feature type="transmembrane region" description="Helical" evidence="6">
    <location>
        <begin position="97"/>
        <end position="115"/>
    </location>
</feature>
<dbReference type="Pfam" id="PF07690">
    <property type="entry name" value="MFS_1"/>
    <property type="match status" value="1"/>
</dbReference>
<evidence type="ECO:0000256" key="3">
    <source>
        <dbReference type="ARBA" id="ARBA00022989"/>
    </source>
</evidence>
<feature type="transmembrane region" description="Helical" evidence="6">
    <location>
        <begin position="156"/>
        <end position="177"/>
    </location>
</feature>
<feature type="transmembrane region" description="Helical" evidence="6">
    <location>
        <begin position="452"/>
        <end position="469"/>
    </location>
</feature>